<dbReference type="EMBL" id="BSFD01000002">
    <property type="protein sequence ID" value="GLK47703.1"/>
    <property type="molecule type" value="Genomic_DNA"/>
</dbReference>
<dbReference type="PROSITE" id="PS51257">
    <property type="entry name" value="PROKAR_LIPOPROTEIN"/>
    <property type="match status" value="1"/>
</dbReference>
<feature type="signal peptide" evidence="2">
    <location>
        <begin position="1"/>
        <end position="27"/>
    </location>
</feature>
<reference evidence="4" key="2">
    <citation type="submission" date="2023-01" db="EMBL/GenBank/DDBJ databases">
        <authorList>
            <person name="Sun Q."/>
            <person name="Evtushenko L."/>
        </authorList>
    </citation>
    <scope>NUCLEOTIDE SEQUENCE</scope>
    <source>
        <strain evidence="4">VKM B-1499</strain>
    </source>
</reference>
<evidence type="ECO:0000313" key="5">
    <source>
        <dbReference type="Proteomes" id="UP001143509"/>
    </source>
</evidence>
<organism evidence="4 5">
    <name type="scientific">Brevundimonas intermedia</name>
    <dbReference type="NCBI Taxonomy" id="74315"/>
    <lineage>
        <taxon>Bacteria</taxon>
        <taxon>Pseudomonadati</taxon>
        <taxon>Pseudomonadota</taxon>
        <taxon>Alphaproteobacteria</taxon>
        <taxon>Caulobacterales</taxon>
        <taxon>Caulobacteraceae</taxon>
        <taxon>Brevundimonas</taxon>
    </lineage>
</organism>
<proteinExistence type="predicted"/>
<gene>
    <name evidence="4" type="ORF">GCM10017620_06760</name>
</gene>
<evidence type="ECO:0000256" key="1">
    <source>
        <dbReference type="SAM" id="MobiDB-lite"/>
    </source>
</evidence>
<name>A0ABQ5T5M3_9CAUL</name>
<evidence type="ECO:0000259" key="3">
    <source>
        <dbReference type="Pfam" id="PF03713"/>
    </source>
</evidence>
<reference evidence="4" key="1">
    <citation type="journal article" date="2014" name="Int. J. Syst. Evol. Microbiol.">
        <title>Complete genome of a new Firmicutes species belonging to the dominant human colonic microbiota ('Ruminococcus bicirculans') reveals two chromosomes and a selective capacity to utilize plant glucans.</title>
        <authorList>
            <consortium name="NISC Comparative Sequencing Program"/>
            <person name="Wegmann U."/>
            <person name="Louis P."/>
            <person name="Goesmann A."/>
            <person name="Henrissat B."/>
            <person name="Duncan S.H."/>
            <person name="Flint H.J."/>
        </authorList>
    </citation>
    <scope>NUCLEOTIDE SEQUENCE</scope>
    <source>
        <strain evidence="4">VKM B-1499</strain>
    </source>
</reference>
<dbReference type="Pfam" id="PF03713">
    <property type="entry name" value="DUF305"/>
    <property type="match status" value="1"/>
</dbReference>
<dbReference type="RefSeq" id="WP_082503530.1">
    <property type="nucleotide sequence ID" value="NZ_BSFD01000002.1"/>
</dbReference>
<feature type="chain" id="PRO_5045555072" description="DUF305 domain-containing protein" evidence="2">
    <location>
        <begin position="28"/>
        <end position="147"/>
    </location>
</feature>
<accession>A0ABQ5T5M3</accession>
<evidence type="ECO:0000313" key="4">
    <source>
        <dbReference type="EMBL" id="GLK47703.1"/>
    </source>
</evidence>
<feature type="compositionally biased region" description="Low complexity" evidence="1">
    <location>
        <begin position="61"/>
        <end position="71"/>
    </location>
</feature>
<dbReference type="Gene3D" id="1.20.1260.10">
    <property type="match status" value="1"/>
</dbReference>
<comment type="caution">
    <text evidence="4">The sequence shown here is derived from an EMBL/GenBank/DDBJ whole genome shotgun (WGS) entry which is preliminary data.</text>
</comment>
<dbReference type="InterPro" id="IPR012347">
    <property type="entry name" value="Ferritin-like"/>
</dbReference>
<dbReference type="InterPro" id="IPR005183">
    <property type="entry name" value="DUF305_CopM-like"/>
</dbReference>
<dbReference type="Proteomes" id="UP001143509">
    <property type="component" value="Unassembled WGS sequence"/>
</dbReference>
<dbReference type="PANTHER" id="PTHR36933:SF1">
    <property type="entry name" value="SLL0788 PROTEIN"/>
    <property type="match status" value="1"/>
</dbReference>
<evidence type="ECO:0000256" key="2">
    <source>
        <dbReference type="SAM" id="SignalP"/>
    </source>
</evidence>
<sequence>MSIKLNAGLATAALSVLLTACSPAGQADRTETADAGSATEQSAPAAQPMAGPETPYSASEQQMHQAMMQAHGADPQETYALKMIEHHRGAIAMSEVLMRENPDAALRQMAEKTITMQRQEITELEQWVAQHRSSATAPAAGSVQPGA</sequence>
<feature type="domain" description="DUF305" evidence="3">
    <location>
        <begin position="40"/>
        <end position="127"/>
    </location>
</feature>
<keyword evidence="2" id="KW-0732">Signal</keyword>
<dbReference type="PANTHER" id="PTHR36933">
    <property type="entry name" value="SLL0788 PROTEIN"/>
    <property type="match status" value="1"/>
</dbReference>
<protein>
    <recommendedName>
        <fullName evidence="3">DUF305 domain-containing protein</fullName>
    </recommendedName>
</protein>
<keyword evidence="5" id="KW-1185">Reference proteome</keyword>
<feature type="region of interest" description="Disordered" evidence="1">
    <location>
        <begin position="28"/>
        <end position="72"/>
    </location>
</feature>